<reference evidence="2 3" key="1">
    <citation type="submission" date="2011-10" db="EMBL/GenBank/DDBJ databases">
        <title>The Genome Sequence of Lachnospiraceae bacterium ACC2.</title>
        <authorList>
            <consortium name="The Broad Institute Genome Sequencing Platform"/>
            <person name="Earl A."/>
            <person name="Ward D."/>
            <person name="Feldgarden M."/>
            <person name="Gevers D."/>
            <person name="Sizova M."/>
            <person name="Hazen A."/>
            <person name="Epstein S."/>
            <person name="Young S.K."/>
            <person name="Zeng Q."/>
            <person name="Gargeya S."/>
            <person name="Fitzgerald M."/>
            <person name="Haas B."/>
            <person name="Abouelleil A."/>
            <person name="Alvarado L."/>
            <person name="Arachchi H.M."/>
            <person name="Berlin A."/>
            <person name="Brown A."/>
            <person name="Chapman S.B."/>
            <person name="Chen Z."/>
            <person name="Dunbar C."/>
            <person name="Freedman E."/>
            <person name="Gearin G."/>
            <person name="Goldberg J."/>
            <person name="Griggs A."/>
            <person name="Gujja S."/>
            <person name="Heiman D."/>
            <person name="Howarth C."/>
            <person name="Larson L."/>
            <person name="Lui A."/>
            <person name="MacDonald P.J.P."/>
            <person name="Montmayeur A."/>
            <person name="Murphy C."/>
            <person name="Neiman D."/>
            <person name="Pearson M."/>
            <person name="Priest M."/>
            <person name="Roberts A."/>
            <person name="Saif S."/>
            <person name="Shea T."/>
            <person name="Shenoy N."/>
            <person name="Sisk P."/>
            <person name="Stolte C."/>
            <person name="Sykes S."/>
            <person name="Wortman J."/>
            <person name="Nusbaum C."/>
            <person name="Birren B."/>
        </authorList>
    </citation>
    <scope>NUCLEOTIDE SEQUENCE [LARGE SCALE GENOMIC DNA]</scope>
    <source>
        <strain evidence="2 3">ACC2</strain>
    </source>
</reference>
<feature type="transmembrane region" description="Helical" evidence="1">
    <location>
        <begin position="13"/>
        <end position="31"/>
    </location>
</feature>
<dbReference type="InterPro" id="IPR011733">
    <property type="entry name" value="CHP02185_IM"/>
</dbReference>
<keyword evidence="3" id="KW-1185">Reference proteome</keyword>
<dbReference type="EMBL" id="AGEL01000004">
    <property type="protein sequence ID" value="EHO17635.1"/>
    <property type="molecule type" value="Genomic_DNA"/>
</dbReference>
<dbReference type="RefSeq" id="WP_009532322.1">
    <property type="nucleotide sequence ID" value="NZ_JH590861.1"/>
</dbReference>
<comment type="caution">
    <text evidence="2">The sequence shown here is derived from an EMBL/GenBank/DDBJ whole genome shotgun (WGS) entry which is preliminary data.</text>
</comment>
<accession>A0AA37DH00</accession>
<protein>
    <recommendedName>
        <fullName evidence="4">TIGR02185 family protein</fullName>
    </recommendedName>
</protein>
<feature type="transmembrane region" description="Helical" evidence="1">
    <location>
        <begin position="66"/>
        <end position="99"/>
    </location>
</feature>
<evidence type="ECO:0000256" key="1">
    <source>
        <dbReference type="SAM" id="Phobius"/>
    </source>
</evidence>
<sequence length="196" mass="21860">MSQSKTRLEVRDLVTIGVFGVIYFVCMFAVGMMGVVPILYLFYPTVFGVVGGPIVLLFMAKVQKPWALVIFGMITPIIMFLFGHTLLVPGVALVTMLVAEGIRRIGKYRSLRYNMLAYVVMATILCSSLLQMLVMKERYLELTEAEMGREYTEALKQLISVRNMGFVYLGAVLGGTVGAFLGRKLLRKHFEKAGIV</sequence>
<keyword evidence="1" id="KW-1133">Transmembrane helix</keyword>
<feature type="transmembrane region" description="Helical" evidence="1">
    <location>
        <begin position="38"/>
        <end position="60"/>
    </location>
</feature>
<dbReference type="GeneID" id="86940267"/>
<keyword evidence="1" id="KW-0472">Membrane</keyword>
<feature type="transmembrane region" description="Helical" evidence="1">
    <location>
        <begin position="165"/>
        <end position="182"/>
    </location>
</feature>
<gene>
    <name evidence="2" type="ORF">HMPREF9623_00489</name>
</gene>
<evidence type="ECO:0008006" key="4">
    <source>
        <dbReference type="Google" id="ProtNLM"/>
    </source>
</evidence>
<organism evidence="2 3">
    <name type="scientific">Stomatobaculum longum</name>
    <dbReference type="NCBI Taxonomy" id="796942"/>
    <lineage>
        <taxon>Bacteria</taxon>
        <taxon>Bacillati</taxon>
        <taxon>Bacillota</taxon>
        <taxon>Clostridia</taxon>
        <taxon>Lachnospirales</taxon>
        <taxon>Lachnospiraceae</taxon>
        <taxon>Stomatobaculum</taxon>
    </lineage>
</organism>
<evidence type="ECO:0000313" key="2">
    <source>
        <dbReference type="EMBL" id="EHO17635.1"/>
    </source>
</evidence>
<name>A0AA37DH00_9FIRM</name>
<proteinExistence type="predicted"/>
<dbReference type="Pfam" id="PF09605">
    <property type="entry name" value="Trep_Strep"/>
    <property type="match status" value="1"/>
</dbReference>
<evidence type="ECO:0000313" key="3">
    <source>
        <dbReference type="Proteomes" id="UP000018466"/>
    </source>
</evidence>
<dbReference type="NCBIfam" id="TIGR02185">
    <property type="entry name" value="Trep_Strep"/>
    <property type="match status" value="1"/>
</dbReference>
<dbReference type="AlphaFoldDB" id="A0AA37DH00"/>
<keyword evidence="1" id="KW-0812">Transmembrane</keyword>
<feature type="transmembrane region" description="Helical" evidence="1">
    <location>
        <begin position="111"/>
        <end position="134"/>
    </location>
</feature>
<dbReference type="Proteomes" id="UP000018466">
    <property type="component" value="Unassembled WGS sequence"/>
</dbReference>